<reference evidence="3" key="2">
    <citation type="submission" date="2022-07" db="EMBL/GenBank/DDBJ databases">
        <authorList>
            <person name="Goncalves M.F.M."/>
            <person name="Hilario S."/>
            <person name="Van De Peer Y."/>
            <person name="Esteves A.C."/>
            <person name="Alves A."/>
        </authorList>
    </citation>
    <scope>NUCLEOTIDE SEQUENCE</scope>
    <source>
        <strain evidence="3">MUM 19.33</strain>
    </source>
</reference>
<feature type="chain" id="PRO_5040414262" evidence="2">
    <location>
        <begin position="19"/>
        <end position="205"/>
    </location>
</feature>
<feature type="region of interest" description="Disordered" evidence="1">
    <location>
        <begin position="87"/>
        <end position="187"/>
    </location>
</feature>
<evidence type="ECO:0000313" key="4">
    <source>
        <dbReference type="Proteomes" id="UP001055219"/>
    </source>
</evidence>
<name>A0A9Q0BFM3_9HYPO</name>
<feature type="signal peptide" evidence="2">
    <location>
        <begin position="1"/>
        <end position="18"/>
    </location>
</feature>
<evidence type="ECO:0000256" key="1">
    <source>
        <dbReference type="SAM" id="MobiDB-lite"/>
    </source>
</evidence>
<dbReference type="OrthoDB" id="5362269at2759"/>
<dbReference type="AlphaFoldDB" id="A0A9Q0BFM3"/>
<accession>A0A9Q0BFM3</accession>
<feature type="region of interest" description="Disordered" evidence="1">
    <location>
        <begin position="22"/>
        <end position="43"/>
    </location>
</feature>
<feature type="compositionally biased region" description="Basic and acidic residues" evidence="1">
    <location>
        <begin position="148"/>
        <end position="157"/>
    </location>
</feature>
<dbReference type="EMBL" id="JAGIXG020000007">
    <property type="protein sequence ID" value="KAI6783637.1"/>
    <property type="molecule type" value="Genomic_DNA"/>
</dbReference>
<organism evidence="3 4">
    <name type="scientific">Emericellopsis cladophorae</name>
    <dbReference type="NCBI Taxonomy" id="2686198"/>
    <lineage>
        <taxon>Eukaryota</taxon>
        <taxon>Fungi</taxon>
        <taxon>Dikarya</taxon>
        <taxon>Ascomycota</taxon>
        <taxon>Pezizomycotina</taxon>
        <taxon>Sordariomycetes</taxon>
        <taxon>Hypocreomycetidae</taxon>
        <taxon>Hypocreales</taxon>
        <taxon>Bionectriaceae</taxon>
        <taxon>Emericellopsis</taxon>
    </lineage>
</organism>
<evidence type="ECO:0000313" key="3">
    <source>
        <dbReference type="EMBL" id="KAI6783637.1"/>
    </source>
</evidence>
<comment type="caution">
    <text evidence="3">The sequence shown here is derived from an EMBL/GenBank/DDBJ whole genome shotgun (WGS) entry which is preliminary data.</text>
</comment>
<sequence length="205" mass="21142">MKFSAAVLGLGLASFTLAQTDAAGPSPTESVGCEPHGDHWHCEGPAETAAASAIDEVEAAGPSPTESVGCEPHGDHWHCEAHVSETGATASATEAHDHEEEDDHDHEHSDEEHSHEEHSDEEHSDEEHSDEDVEAAGPSPTESVGCEPHGDHWHCEGPAETAPAETEETPGATETPGAEEPEGGNAGLTNIVPLVGAIAAAAMAL</sequence>
<dbReference type="Proteomes" id="UP001055219">
    <property type="component" value="Unassembled WGS sequence"/>
</dbReference>
<feature type="compositionally biased region" description="Acidic residues" evidence="1">
    <location>
        <begin position="122"/>
        <end position="134"/>
    </location>
</feature>
<feature type="compositionally biased region" description="Basic and acidic residues" evidence="1">
    <location>
        <begin position="105"/>
        <end position="121"/>
    </location>
</feature>
<feature type="compositionally biased region" description="Low complexity" evidence="1">
    <location>
        <begin position="158"/>
        <end position="176"/>
    </location>
</feature>
<evidence type="ECO:0000256" key="2">
    <source>
        <dbReference type="SAM" id="SignalP"/>
    </source>
</evidence>
<keyword evidence="2" id="KW-0732">Signal</keyword>
<protein>
    <submittedName>
        <fullName evidence="3">Uncharacterized protein</fullName>
    </submittedName>
</protein>
<gene>
    <name evidence="3" type="ORF">J7T54_005666</name>
</gene>
<feature type="region of interest" description="Disordered" evidence="1">
    <location>
        <begin position="58"/>
        <end position="77"/>
    </location>
</feature>
<dbReference type="RefSeq" id="XP_051364493.1">
    <property type="nucleotide sequence ID" value="XM_051504110.1"/>
</dbReference>
<proteinExistence type="predicted"/>
<reference evidence="3" key="1">
    <citation type="journal article" date="2021" name="J Fungi (Basel)">
        <title>Genomic and Metabolomic Analyses of the Marine Fungus Emericellopsis cladophorae: Insights into Saltwater Adaptability Mechanisms and Its Biosynthetic Potential.</title>
        <authorList>
            <person name="Goncalves M.F.M."/>
            <person name="Hilario S."/>
            <person name="Van de Peer Y."/>
            <person name="Esteves A.C."/>
            <person name="Alves A."/>
        </authorList>
    </citation>
    <scope>NUCLEOTIDE SEQUENCE</scope>
    <source>
        <strain evidence="3">MUM 19.33</strain>
    </source>
</reference>
<dbReference type="GeneID" id="75832149"/>
<keyword evidence="4" id="KW-1185">Reference proteome</keyword>